<dbReference type="SUPFAM" id="SSF52540">
    <property type="entry name" value="P-loop containing nucleoside triphosphate hydrolases"/>
    <property type="match status" value="1"/>
</dbReference>
<dbReference type="Gene3D" id="3.40.50.300">
    <property type="entry name" value="P-loop containing nucleotide triphosphate hydrolases"/>
    <property type="match status" value="1"/>
</dbReference>
<evidence type="ECO:0008006" key="3">
    <source>
        <dbReference type="Google" id="ProtNLM"/>
    </source>
</evidence>
<dbReference type="RefSeq" id="WP_108383454.1">
    <property type="nucleotide sequence ID" value="NZ_CP028858.1"/>
</dbReference>
<dbReference type="EMBL" id="CP028858">
    <property type="protein sequence ID" value="AWB28177.1"/>
    <property type="molecule type" value="Genomic_DNA"/>
</dbReference>
<dbReference type="SUPFAM" id="SSF53795">
    <property type="entry name" value="PEP carboxykinase-like"/>
    <property type="match status" value="1"/>
</dbReference>
<organism evidence="1 2">
    <name type="scientific">Halococcoides cellulosivorans</name>
    <dbReference type="NCBI Taxonomy" id="1679096"/>
    <lineage>
        <taxon>Archaea</taxon>
        <taxon>Methanobacteriati</taxon>
        <taxon>Methanobacteriota</taxon>
        <taxon>Stenosarchaea group</taxon>
        <taxon>Halobacteria</taxon>
        <taxon>Halobacteriales</taxon>
        <taxon>Haloarculaceae</taxon>
        <taxon>Halococcoides</taxon>
    </lineage>
</organism>
<dbReference type="InterPro" id="IPR027417">
    <property type="entry name" value="P-loop_NTPase"/>
</dbReference>
<reference evidence="1 2" key="1">
    <citation type="submission" date="2018-04" db="EMBL/GenBank/DDBJ databases">
        <title>Halococcoides cellulosivorans gen. nov., sp. nov., an extremely halophilic cellulose-utilizing haloarchaeon from hypersaline lakes.</title>
        <authorList>
            <person name="Sorokin D.Y."/>
            <person name="Toshchakov S.V."/>
            <person name="Samarov N.I."/>
            <person name="Korzhenkov A."/>
            <person name="Kublanov I.V."/>
        </authorList>
    </citation>
    <scope>NUCLEOTIDE SEQUENCE [LARGE SCALE GENOMIC DNA]</scope>
    <source>
        <strain evidence="1 2">HArcel1</strain>
    </source>
</reference>
<dbReference type="AlphaFoldDB" id="A0A2R4X310"/>
<accession>A0A2R4X310</accession>
<evidence type="ECO:0000313" key="2">
    <source>
        <dbReference type="Proteomes" id="UP000244727"/>
    </source>
</evidence>
<protein>
    <recommendedName>
        <fullName evidence="3">Hpr(Ser) kinase/phosphatase</fullName>
    </recommendedName>
</protein>
<sequence length="286" mass="29168">MATRETYRCFDLLFDSPVELPLPTATGDPDVRIETGTVEERVLAAPVDETRGGVRIPDVATLSAHEGRRLVVDRAEGVSAAALAGPILGVGIAALCHQRGRDLLHGSAALIDGGVVVIVGPSGAGKSTLAMQLAAAGGTVLADDVVPVLADRPALIAGPPLVRTTPTAVEATGLTPVERHPLATGDGAIHRLSPDRSGAVLPIDAIVALDDDGGRRSPAAAALTLLGASYTTHLDARPDTVERTVDRWTALAESVPVVSVAGADGDRSAVETRAAVRAVLEEGNVA</sequence>
<dbReference type="Proteomes" id="UP000244727">
    <property type="component" value="Chromosome"/>
</dbReference>
<dbReference type="GeneID" id="36513021"/>
<gene>
    <name evidence="1" type="ORF">HARCEL1_10900</name>
</gene>
<evidence type="ECO:0000313" key="1">
    <source>
        <dbReference type="EMBL" id="AWB28177.1"/>
    </source>
</evidence>
<keyword evidence="2" id="KW-1185">Reference proteome</keyword>
<dbReference type="KEGG" id="harc:HARCEL1_10900"/>
<name>A0A2R4X310_9EURY</name>
<proteinExistence type="predicted"/>